<dbReference type="PROSITE" id="PS51318">
    <property type="entry name" value="TAT"/>
    <property type="match status" value="1"/>
</dbReference>
<evidence type="ECO:0000256" key="2">
    <source>
        <dbReference type="SAM" id="SignalP"/>
    </source>
</evidence>
<keyword evidence="2" id="KW-0732">Signal</keyword>
<evidence type="ECO:0000256" key="1">
    <source>
        <dbReference type="SAM" id="MobiDB-lite"/>
    </source>
</evidence>
<feature type="region of interest" description="Disordered" evidence="1">
    <location>
        <begin position="38"/>
        <end position="100"/>
    </location>
</feature>
<feature type="signal peptide" evidence="2">
    <location>
        <begin position="1"/>
        <end position="39"/>
    </location>
</feature>
<comment type="caution">
    <text evidence="3">The sequence shown here is derived from an EMBL/GenBank/DDBJ whole genome shotgun (WGS) entry which is preliminary data.</text>
</comment>
<reference evidence="3 4" key="1">
    <citation type="submission" date="2014-03" db="EMBL/GenBank/DDBJ databases">
        <title>Genomics of Bifidobacteria.</title>
        <authorList>
            <person name="Ventura M."/>
            <person name="Milani C."/>
            <person name="Lugli G.A."/>
        </authorList>
    </citation>
    <scope>NUCLEOTIDE SEQUENCE [LARGE SCALE GENOMIC DNA]</scope>
    <source>
        <strain evidence="3 4">LMG 10510</strain>
    </source>
</reference>
<sequence>MNDSRRHARTTPLRGRRFVAVVAALAMAAGMGLPSSAYAMDTQEAEQAAPMQSQQGTQSETPDESPQSLPERDGAASSAEPAAASDEGEDPALTATTSDNKAKLYISTNKIGNFPDPPAGITVTFTAVVETGTTYKVTIPKSTKNNGFNGT</sequence>
<proteinExistence type="predicted"/>
<accession>A0A087AC00</accession>
<evidence type="ECO:0000313" key="3">
    <source>
        <dbReference type="EMBL" id="KFI56300.1"/>
    </source>
</evidence>
<dbReference type="InterPro" id="IPR006311">
    <property type="entry name" value="TAT_signal"/>
</dbReference>
<evidence type="ECO:0000313" key="4">
    <source>
        <dbReference type="Proteomes" id="UP000028995"/>
    </source>
</evidence>
<dbReference type="EMBL" id="JGYU01000011">
    <property type="protein sequence ID" value="KFI56300.1"/>
    <property type="molecule type" value="Genomic_DNA"/>
</dbReference>
<gene>
    <name evidence="3" type="ORF">BCHO_1432</name>
</gene>
<dbReference type="Proteomes" id="UP000028995">
    <property type="component" value="Unassembled WGS sequence"/>
</dbReference>
<dbReference type="AlphaFoldDB" id="A0A087AC00"/>
<feature type="compositionally biased region" description="Polar residues" evidence="1">
    <location>
        <begin position="50"/>
        <end position="68"/>
    </location>
</feature>
<dbReference type="STRING" id="35760.BCHO_1432"/>
<keyword evidence="4" id="KW-1185">Reference proteome</keyword>
<protein>
    <submittedName>
        <fullName evidence="3">Uncharacterized protein</fullName>
    </submittedName>
</protein>
<organism evidence="3 4">
    <name type="scientific">Bifidobacterium choerinum</name>
    <dbReference type="NCBI Taxonomy" id="35760"/>
    <lineage>
        <taxon>Bacteria</taxon>
        <taxon>Bacillati</taxon>
        <taxon>Actinomycetota</taxon>
        <taxon>Actinomycetes</taxon>
        <taxon>Bifidobacteriales</taxon>
        <taxon>Bifidobacteriaceae</taxon>
        <taxon>Bifidobacterium</taxon>
    </lineage>
</organism>
<feature type="chain" id="PRO_5001818359" evidence="2">
    <location>
        <begin position="40"/>
        <end position="151"/>
    </location>
</feature>
<name>A0A087AC00_9BIFI</name>
<feature type="compositionally biased region" description="Low complexity" evidence="1">
    <location>
        <begin position="75"/>
        <end position="85"/>
    </location>
</feature>